<keyword evidence="11" id="KW-0675">Receptor</keyword>
<dbReference type="OMA" id="NIMLPKS"/>
<dbReference type="InterPro" id="IPR008355">
    <property type="entry name" value="Interferon_gamma_rcpt_asu"/>
</dbReference>
<name>A0A8C6W4E9_NANGA</name>
<evidence type="ECO:0000313" key="23">
    <source>
        <dbReference type="Proteomes" id="UP000694381"/>
    </source>
</evidence>
<evidence type="ECO:0000256" key="3">
    <source>
        <dbReference type="ARBA" id="ARBA00022475"/>
    </source>
</evidence>
<feature type="chain" id="PRO_5034311707" description="Interferon gamma receptor 1" evidence="19">
    <location>
        <begin position="18"/>
        <end position="472"/>
    </location>
</feature>
<feature type="compositionally biased region" description="Polar residues" evidence="17">
    <location>
        <begin position="373"/>
        <end position="391"/>
    </location>
</feature>
<evidence type="ECO:0000256" key="16">
    <source>
        <dbReference type="ARBA" id="ARBA00082025"/>
    </source>
</evidence>
<dbReference type="RefSeq" id="XP_008820268.1">
    <property type="nucleotide sequence ID" value="XM_008822046.3"/>
</dbReference>
<dbReference type="PANTHER" id="PTHR20859">
    <property type="entry name" value="INTERFERON/INTERLEUKIN RECEPTOR"/>
    <property type="match status" value="1"/>
</dbReference>
<dbReference type="GO" id="GO:1902004">
    <property type="term" value="P:positive regulation of amyloid-beta formation"/>
    <property type="evidence" value="ECO:0007669"/>
    <property type="project" value="Ensembl"/>
</dbReference>
<organism evidence="22 23">
    <name type="scientific">Nannospalax galili</name>
    <name type="common">Northern Israeli blind subterranean mole rat</name>
    <name type="synonym">Spalax galili</name>
    <dbReference type="NCBI Taxonomy" id="1026970"/>
    <lineage>
        <taxon>Eukaryota</taxon>
        <taxon>Metazoa</taxon>
        <taxon>Chordata</taxon>
        <taxon>Craniata</taxon>
        <taxon>Vertebrata</taxon>
        <taxon>Euteleostomi</taxon>
        <taxon>Mammalia</taxon>
        <taxon>Eutheria</taxon>
        <taxon>Euarchontoglires</taxon>
        <taxon>Glires</taxon>
        <taxon>Rodentia</taxon>
        <taxon>Myomorpha</taxon>
        <taxon>Muroidea</taxon>
        <taxon>Spalacidae</taxon>
        <taxon>Spalacinae</taxon>
        <taxon>Nannospalax</taxon>
    </lineage>
</organism>
<accession>A0A8C6W4E9</accession>
<feature type="signal peptide" evidence="19">
    <location>
        <begin position="1"/>
        <end position="17"/>
    </location>
</feature>
<feature type="region of interest" description="Disordered" evidence="17">
    <location>
        <begin position="318"/>
        <end position="341"/>
    </location>
</feature>
<evidence type="ECO:0000256" key="18">
    <source>
        <dbReference type="SAM" id="Phobius"/>
    </source>
</evidence>
<keyword evidence="8 18" id="KW-1133">Transmembrane helix</keyword>
<evidence type="ECO:0000256" key="13">
    <source>
        <dbReference type="ARBA" id="ARBA00023319"/>
    </source>
</evidence>
<dbReference type="InterPro" id="IPR013783">
    <property type="entry name" value="Ig-like_fold"/>
</dbReference>
<evidence type="ECO:0000256" key="12">
    <source>
        <dbReference type="ARBA" id="ARBA00023180"/>
    </source>
</evidence>
<dbReference type="OrthoDB" id="9946382at2759"/>
<protein>
    <recommendedName>
        <fullName evidence="15">Interferon gamma receptor 1</fullName>
    </recommendedName>
    <alternativeName>
        <fullName evidence="16">Interferon gamma receptor alpha-chain</fullName>
    </alternativeName>
</protein>
<keyword evidence="12" id="KW-0325">Glycoprotein</keyword>
<evidence type="ECO:0000256" key="19">
    <source>
        <dbReference type="SAM" id="SignalP"/>
    </source>
</evidence>
<dbReference type="GeneID" id="103724895"/>
<dbReference type="FunFam" id="2.60.40.10:FF:001244">
    <property type="entry name" value="Interferon gamma receptor 1"/>
    <property type="match status" value="1"/>
</dbReference>
<dbReference type="Pfam" id="PF01108">
    <property type="entry name" value="Tissue_fac"/>
    <property type="match status" value="1"/>
</dbReference>
<evidence type="ECO:0000259" key="21">
    <source>
        <dbReference type="Pfam" id="PF07140"/>
    </source>
</evidence>
<keyword evidence="6 19" id="KW-0732">Signal</keyword>
<comment type="subcellular location">
    <subcellularLocation>
        <location evidence="1">Cell membrane</location>
        <topology evidence="1">Single-pass type I membrane protein</topology>
    </subcellularLocation>
</comment>
<keyword evidence="4" id="KW-0597">Phosphoprotein</keyword>
<dbReference type="InterPro" id="IPR050650">
    <property type="entry name" value="Type-II_Cytokine-TF_Rcpt"/>
</dbReference>
<dbReference type="GO" id="GO:0005886">
    <property type="term" value="C:plasma membrane"/>
    <property type="evidence" value="ECO:0007669"/>
    <property type="project" value="UniProtKB-SubCell"/>
</dbReference>
<dbReference type="PANTHER" id="PTHR20859:SF5">
    <property type="entry name" value="INTERFERON GAMMA RECEPTOR 1"/>
    <property type="match status" value="1"/>
</dbReference>
<dbReference type="SUPFAM" id="SSF49265">
    <property type="entry name" value="Fibronectin type III"/>
    <property type="match status" value="2"/>
</dbReference>
<sequence length="472" mass="52471">MIVLVLLMLSAEAGSRAETSTRDPELPTVPAPTSVLITSYNLNPVVCWEYPNISHTPVFSVQVKNYWPGEWTDACTNIFDHCCNIYEQVHDPINSVWARVKARIGQKESDYSVSKDFTMCRQGKIGPPRVDIKRREEQVTVDIFHPEVIVNGEVLGIMFDDDSVCHTFDYRVYVRRNRTGDILFTKHVLKTQDCSETECQLNITVTSLDFEYCVSVEGISDSWELTTEKSKEACISLSHNSIKGSVWIPIVAAFVLLFLIVIVGFAYWHLKKNPLKKQSMILPKSLLSVVRNATSETKPESKYISLITSCQPLVPENETVLSEEPLSPVTTPDNPGEAEHGEHSIETEVVIMEGSTSDLTPDSPPTPIKRENSSPLSSNQSEPCTITLNSYHSRDGSDSGLVGSGSFISDSEFPPPNKPEIKTEEQESTAVRKAPTSFGYDKPHVLVDVIVDGGEKESLIGYRLTARAKELS</sequence>
<dbReference type="KEGG" id="ngi:103724895"/>
<evidence type="ECO:0000256" key="6">
    <source>
        <dbReference type="ARBA" id="ARBA00022729"/>
    </source>
</evidence>
<dbReference type="InterPro" id="IPR036116">
    <property type="entry name" value="FN3_sf"/>
</dbReference>
<evidence type="ECO:0000259" key="20">
    <source>
        <dbReference type="Pfam" id="PF01108"/>
    </source>
</evidence>
<dbReference type="GO" id="GO:0032760">
    <property type="term" value="P:positive regulation of tumor necrosis factor production"/>
    <property type="evidence" value="ECO:0007669"/>
    <property type="project" value="Ensembl"/>
</dbReference>
<keyword evidence="23" id="KW-1185">Reference proteome</keyword>
<evidence type="ECO:0000256" key="9">
    <source>
        <dbReference type="ARBA" id="ARBA00023136"/>
    </source>
</evidence>
<keyword evidence="10" id="KW-1015">Disulfide bond</keyword>
<dbReference type="Gene3D" id="2.60.40.10">
    <property type="entry name" value="Immunoglobulins"/>
    <property type="match status" value="2"/>
</dbReference>
<dbReference type="Ensembl" id="ENSNGAT00000012036.1">
    <property type="protein sequence ID" value="ENSNGAP00000006719.1"/>
    <property type="gene ID" value="ENSNGAG00000010028.1"/>
</dbReference>
<dbReference type="GO" id="GO:1900222">
    <property type="term" value="P:negative regulation of amyloid-beta clearance"/>
    <property type="evidence" value="ECO:0007669"/>
    <property type="project" value="Ensembl"/>
</dbReference>
<dbReference type="Pfam" id="PF20634">
    <property type="entry name" value="IFNGR1_transm"/>
    <property type="match status" value="1"/>
</dbReference>
<dbReference type="GO" id="GO:0001774">
    <property type="term" value="P:microglial cell activation"/>
    <property type="evidence" value="ECO:0007669"/>
    <property type="project" value="Ensembl"/>
</dbReference>
<evidence type="ECO:0000256" key="14">
    <source>
        <dbReference type="ARBA" id="ARBA00063248"/>
    </source>
</evidence>
<evidence type="ECO:0000256" key="1">
    <source>
        <dbReference type="ARBA" id="ARBA00004251"/>
    </source>
</evidence>
<dbReference type="GO" id="GO:0019955">
    <property type="term" value="F:cytokine binding"/>
    <property type="evidence" value="ECO:0007669"/>
    <property type="project" value="InterPro"/>
</dbReference>
<dbReference type="InterPro" id="IPR003961">
    <property type="entry name" value="FN3_dom"/>
</dbReference>
<evidence type="ECO:0000256" key="17">
    <source>
        <dbReference type="SAM" id="MobiDB-lite"/>
    </source>
</evidence>
<dbReference type="FunFam" id="2.60.40.10:FF:001425">
    <property type="entry name" value="Interferon gamma receptor 1"/>
    <property type="match status" value="1"/>
</dbReference>
<dbReference type="InterPro" id="IPR021126">
    <property type="entry name" value="IFN_gamma_rc_D2_pox/mammal"/>
</dbReference>
<dbReference type="Pfam" id="PF07140">
    <property type="entry name" value="IFNGR1_D2"/>
    <property type="match status" value="1"/>
</dbReference>
<evidence type="ECO:0000313" key="22">
    <source>
        <dbReference type="Ensembl" id="ENSNGAP00000006719.1"/>
    </source>
</evidence>
<dbReference type="GO" id="GO:0004906">
    <property type="term" value="F:type II interferon receptor activity"/>
    <property type="evidence" value="ECO:0007669"/>
    <property type="project" value="Ensembl"/>
</dbReference>
<dbReference type="GO" id="GO:0051607">
    <property type="term" value="P:defense response to virus"/>
    <property type="evidence" value="ECO:0007669"/>
    <property type="project" value="Ensembl"/>
</dbReference>
<dbReference type="CTD" id="3459"/>
<evidence type="ECO:0000256" key="5">
    <source>
        <dbReference type="ARBA" id="ARBA00022692"/>
    </source>
</evidence>
<dbReference type="GO" id="GO:0038196">
    <property type="term" value="P:type III interferon-mediated signaling pathway"/>
    <property type="evidence" value="ECO:0007669"/>
    <property type="project" value="Ensembl"/>
</dbReference>
<dbReference type="GeneTree" id="ENSGT00510000048929"/>
<evidence type="ECO:0000256" key="4">
    <source>
        <dbReference type="ARBA" id="ARBA00022553"/>
    </source>
</evidence>
<evidence type="ECO:0000256" key="8">
    <source>
        <dbReference type="ARBA" id="ARBA00022989"/>
    </source>
</evidence>
<keyword evidence="5 18" id="KW-0812">Transmembrane</keyword>
<keyword evidence="13" id="KW-0393">Immunoglobulin domain</keyword>
<evidence type="ECO:0000256" key="15">
    <source>
        <dbReference type="ARBA" id="ARBA00069555"/>
    </source>
</evidence>
<feature type="transmembrane region" description="Helical" evidence="18">
    <location>
        <begin position="246"/>
        <end position="270"/>
    </location>
</feature>
<evidence type="ECO:0000256" key="7">
    <source>
        <dbReference type="ARBA" id="ARBA00022843"/>
    </source>
</evidence>
<reference evidence="22" key="2">
    <citation type="submission" date="2025-09" db="UniProtKB">
        <authorList>
            <consortium name="Ensembl"/>
        </authorList>
    </citation>
    <scope>IDENTIFICATION</scope>
</reference>
<dbReference type="Proteomes" id="UP000694381">
    <property type="component" value="Unassembled WGS sequence"/>
</dbReference>
<dbReference type="GO" id="GO:0007259">
    <property type="term" value="P:cell surface receptor signaling pathway via JAK-STAT"/>
    <property type="evidence" value="ECO:0007669"/>
    <property type="project" value="Ensembl"/>
</dbReference>
<reference evidence="22" key="1">
    <citation type="submission" date="2025-08" db="UniProtKB">
        <authorList>
            <consortium name="Ensembl"/>
        </authorList>
    </citation>
    <scope>IDENTIFICATION</scope>
</reference>
<comment type="subunit">
    <text evidence="14">Monomer. Heterodimer with IFNGR2, to form the IFNG receptor complex. Interacts with JAK1. Interacts (when phosphorylated) with STAT1. Interacts with SOCS1.</text>
</comment>
<evidence type="ECO:0000256" key="10">
    <source>
        <dbReference type="ARBA" id="ARBA00023157"/>
    </source>
</evidence>
<feature type="region of interest" description="Disordered" evidence="17">
    <location>
        <begin position="355"/>
        <end position="437"/>
    </location>
</feature>
<proteinExistence type="inferred from homology"/>
<evidence type="ECO:0000256" key="11">
    <source>
        <dbReference type="ARBA" id="ARBA00023170"/>
    </source>
</evidence>
<comment type="similarity">
    <text evidence="2">Belongs to the type II cytokine receptor family.</text>
</comment>
<keyword evidence="9 18" id="KW-0472">Membrane</keyword>
<dbReference type="PRINTS" id="PR01777">
    <property type="entry name" value="INTERFERONGR"/>
</dbReference>
<dbReference type="AlphaFoldDB" id="A0A8C6W4E9"/>
<keyword evidence="7" id="KW-0832">Ubl conjugation</keyword>
<keyword evidence="3" id="KW-1003">Cell membrane</keyword>
<gene>
    <name evidence="22" type="primary">Ifngr1</name>
</gene>
<feature type="domain" description="Fibronectin type-III" evidence="20">
    <location>
        <begin position="4"/>
        <end position="110"/>
    </location>
</feature>
<evidence type="ECO:0000256" key="2">
    <source>
        <dbReference type="ARBA" id="ARBA00005399"/>
    </source>
</evidence>
<feature type="domain" description="Interferon gamma receptor D2" evidence="21">
    <location>
        <begin position="130"/>
        <end position="236"/>
    </location>
</feature>
<dbReference type="GO" id="GO:0048143">
    <property type="term" value="P:astrocyte activation"/>
    <property type="evidence" value="ECO:0007669"/>
    <property type="project" value="Ensembl"/>
</dbReference>